<dbReference type="EMBL" id="JAUIRO010000001">
    <property type="protein sequence ID" value="KAK0734603.1"/>
    <property type="molecule type" value="Genomic_DNA"/>
</dbReference>
<evidence type="ECO:0000313" key="1">
    <source>
        <dbReference type="EMBL" id="KAK0734603.1"/>
    </source>
</evidence>
<name>A0AA40BIA8_9PEZI</name>
<organism evidence="1 2">
    <name type="scientific">Lasiosphaeria miniovina</name>
    <dbReference type="NCBI Taxonomy" id="1954250"/>
    <lineage>
        <taxon>Eukaryota</taxon>
        <taxon>Fungi</taxon>
        <taxon>Dikarya</taxon>
        <taxon>Ascomycota</taxon>
        <taxon>Pezizomycotina</taxon>
        <taxon>Sordariomycetes</taxon>
        <taxon>Sordariomycetidae</taxon>
        <taxon>Sordariales</taxon>
        <taxon>Lasiosphaeriaceae</taxon>
        <taxon>Lasiosphaeria</taxon>
    </lineage>
</organism>
<evidence type="ECO:0000313" key="2">
    <source>
        <dbReference type="Proteomes" id="UP001172101"/>
    </source>
</evidence>
<dbReference type="GeneID" id="85319700"/>
<dbReference type="RefSeq" id="XP_060303480.1">
    <property type="nucleotide sequence ID" value="XM_060436430.1"/>
</dbReference>
<keyword evidence="2" id="KW-1185">Reference proteome</keyword>
<gene>
    <name evidence="1" type="ORF">B0T26DRAFT_632266</name>
</gene>
<protein>
    <submittedName>
        <fullName evidence="1">Uncharacterized protein</fullName>
    </submittedName>
</protein>
<dbReference type="Proteomes" id="UP001172101">
    <property type="component" value="Unassembled WGS sequence"/>
</dbReference>
<comment type="caution">
    <text evidence="1">The sequence shown here is derived from an EMBL/GenBank/DDBJ whole genome shotgun (WGS) entry which is preliminary data.</text>
</comment>
<reference evidence="1" key="1">
    <citation type="submission" date="2023-06" db="EMBL/GenBank/DDBJ databases">
        <title>Genome-scale phylogeny and comparative genomics of the fungal order Sordariales.</title>
        <authorList>
            <consortium name="Lawrence Berkeley National Laboratory"/>
            <person name="Hensen N."/>
            <person name="Bonometti L."/>
            <person name="Westerberg I."/>
            <person name="Brannstrom I.O."/>
            <person name="Guillou S."/>
            <person name="Cros-Aarteil S."/>
            <person name="Calhoun S."/>
            <person name="Haridas S."/>
            <person name="Kuo A."/>
            <person name="Mondo S."/>
            <person name="Pangilinan J."/>
            <person name="Riley R."/>
            <person name="LaButti K."/>
            <person name="Andreopoulos B."/>
            <person name="Lipzen A."/>
            <person name="Chen C."/>
            <person name="Yanf M."/>
            <person name="Daum C."/>
            <person name="Ng V."/>
            <person name="Clum A."/>
            <person name="Steindorff A."/>
            <person name="Ohm R."/>
            <person name="Martin F."/>
            <person name="Silar P."/>
            <person name="Natvig D."/>
            <person name="Lalanne C."/>
            <person name="Gautier V."/>
            <person name="Ament-velasquez S.L."/>
            <person name="Kruys A."/>
            <person name="Hutchinson M.I."/>
            <person name="Powell A.J."/>
            <person name="Barry K."/>
            <person name="Miller A.N."/>
            <person name="Grigoriev I.V."/>
            <person name="Debuchy R."/>
            <person name="Gladieux P."/>
            <person name="Thoren M.H."/>
            <person name="Johannesson H."/>
        </authorList>
    </citation>
    <scope>NUCLEOTIDE SEQUENCE</scope>
    <source>
        <strain evidence="1">SMH2392-1A</strain>
    </source>
</reference>
<dbReference type="AlphaFoldDB" id="A0AA40BIA8"/>
<accession>A0AA40BIA8</accession>
<sequence length="51" mass="5781">LYKIENELHVEIIPGTEIMADVESYHFVKSEGKSNHVLVPQPSNDPHDPLN</sequence>
<proteinExistence type="predicted"/>
<feature type="non-terminal residue" evidence="1">
    <location>
        <position position="1"/>
    </location>
</feature>